<dbReference type="SUPFAM" id="SSF55811">
    <property type="entry name" value="Nudix"/>
    <property type="match status" value="1"/>
</dbReference>
<dbReference type="Proteomes" id="UP000182045">
    <property type="component" value="Unassembled WGS sequence"/>
</dbReference>
<evidence type="ECO:0000313" key="4">
    <source>
        <dbReference type="EMBL" id="CUX79563.1"/>
    </source>
</evidence>
<dbReference type="STRING" id="1666912.Ga0058931_0246"/>
<dbReference type="EMBL" id="LJSG01000012">
    <property type="protein sequence ID" value="KPP92269.1"/>
    <property type="molecule type" value="Genomic_DNA"/>
</dbReference>
<organism evidence="5 6">
    <name type="scientific">Roseibaca calidilacus</name>
    <dbReference type="NCBI Taxonomy" id="1666912"/>
    <lineage>
        <taxon>Bacteria</taxon>
        <taxon>Pseudomonadati</taxon>
        <taxon>Pseudomonadota</taxon>
        <taxon>Alphaproteobacteria</taxon>
        <taxon>Rhodobacterales</taxon>
        <taxon>Paracoccaceae</taxon>
        <taxon>Roseinatronobacter</taxon>
    </lineage>
</organism>
<evidence type="ECO:0000313" key="6">
    <source>
        <dbReference type="Proteomes" id="UP000050413"/>
    </source>
</evidence>
<protein>
    <submittedName>
        <fullName evidence="5">ADP-ribose pyrophosphatase</fullName>
    </submittedName>
    <submittedName>
        <fullName evidence="4">NUDIX domain-containing protein</fullName>
    </submittedName>
</protein>
<proteinExistence type="predicted"/>
<dbReference type="PROSITE" id="PS51462">
    <property type="entry name" value="NUDIX"/>
    <property type="match status" value="1"/>
</dbReference>
<evidence type="ECO:0000313" key="7">
    <source>
        <dbReference type="Proteomes" id="UP000182045"/>
    </source>
</evidence>
<dbReference type="PANTHER" id="PTHR43046:SF14">
    <property type="entry name" value="MUTT_NUDIX FAMILY PROTEIN"/>
    <property type="match status" value="1"/>
</dbReference>
<evidence type="ECO:0000256" key="2">
    <source>
        <dbReference type="ARBA" id="ARBA00022801"/>
    </source>
</evidence>
<keyword evidence="7" id="KW-1185">Reference proteome</keyword>
<accession>A0A0P7WDQ3</accession>
<dbReference type="Gene3D" id="3.90.79.10">
    <property type="entry name" value="Nucleoside Triphosphate Pyrophosphohydrolase"/>
    <property type="match status" value="1"/>
</dbReference>
<dbReference type="GO" id="GO:0016787">
    <property type="term" value="F:hydrolase activity"/>
    <property type="evidence" value="ECO:0007669"/>
    <property type="project" value="UniProtKB-KW"/>
</dbReference>
<dbReference type="InterPro" id="IPR000086">
    <property type="entry name" value="NUDIX_hydrolase_dom"/>
</dbReference>
<dbReference type="AlphaFoldDB" id="A0A0P7WDQ3"/>
<feature type="domain" description="Nudix hydrolase" evidence="3">
    <location>
        <begin position="48"/>
        <end position="176"/>
    </location>
</feature>
<keyword evidence="2" id="KW-0378">Hydrolase</keyword>
<dbReference type="PANTHER" id="PTHR43046">
    <property type="entry name" value="GDP-MANNOSE MANNOSYL HYDROLASE"/>
    <property type="match status" value="1"/>
</dbReference>
<dbReference type="Pfam" id="PF00293">
    <property type="entry name" value="NUDIX"/>
    <property type="match status" value="1"/>
</dbReference>
<evidence type="ECO:0000313" key="5">
    <source>
        <dbReference type="EMBL" id="KPP92269.1"/>
    </source>
</evidence>
<evidence type="ECO:0000259" key="3">
    <source>
        <dbReference type="PROSITE" id="PS51462"/>
    </source>
</evidence>
<gene>
    <name evidence="4" type="ORF">Ga0058931_0246</name>
    <name evidence="5" type="ORF">HLUCCA05_08290</name>
</gene>
<reference evidence="4 7" key="2">
    <citation type="submission" date="2016-01" db="EMBL/GenBank/DDBJ databases">
        <authorList>
            <person name="Varghese N."/>
        </authorList>
    </citation>
    <scope>NUCLEOTIDE SEQUENCE [LARGE SCALE GENOMIC DNA]</scope>
    <source>
        <strain evidence="4 7">HL-91</strain>
    </source>
</reference>
<comment type="caution">
    <text evidence="5">The sequence shown here is derived from an EMBL/GenBank/DDBJ whole genome shotgun (WGS) entry which is preliminary data.</text>
</comment>
<dbReference type="RefSeq" id="WP_072244348.1">
    <property type="nucleotide sequence ID" value="NZ_FBYC01000001.1"/>
</dbReference>
<dbReference type="Proteomes" id="UP000050413">
    <property type="component" value="Unassembled WGS sequence"/>
</dbReference>
<dbReference type="InterPro" id="IPR015797">
    <property type="entry name" value="NUDIX_hydrolase-like_dom_sf"/>
</dbReference>
<evidence type="ECO:0000256" key="1">
    <source>
        <dbReference type="ARBA" id="ARBA00001946"/>
    </source>
</evidence>
<sequence>MSYAAAITQELRHIRPHDLLELDHLGRAQAWVASGAPLCRLRPPATPPMHLVSYFPVMDHGYILLGAHITSGLWLPPGGHVDMGEHPRDTVRRECMEELRTPARFLQATPLFLTIAETIGAQPHEDVSLWYGLQGDCSRLPDYDPREYRDMRWFRFNDAPFDDSDPNLERFLLKISEMSRAA</sequence>
<name>A0A0P7WDQ3_9RHOB</name>
<dbReference type="EMBL" id="FBYC01000001">
    <property type="protein sequence ID" value="CUX79563.1"/>
    <property type="molecule type" value="Genomic_DNA"/>
</dbReference>
<reference evidence="5 6" key="1">
    <citation type="submission" date="2015-09" db="EMBL/GenBank/DDBJ databases">
        <title>Identification and resolution of microdiversity through metagenomic sequencing of parallel consortia.</title>
        <authorList>
            <person name="Nelson W.C."/>
            <person name="Romine M.F."/>
            <person name="Lindemann S.R."/>
        </authorList>
    </citation>
    <scope>NUCLEOTIDE SEQUENCE [LARGE SCALE GENOMIC DNA]</scope>
    <source>
        <strain evidence="5">HL-91</strain>
    </source>
</reference>
<dbReference type="OrthoDB" id="129709at2"/>
<comment type="cofactor">
    <cofactor evidence="1">
        <name>Mg(2+)</name>
        <dbReference type="ChEBI" id="CHEBI:18420"/>
    </cofactor>
</comment>